<dbReference type="Gene3D" id="3.20.20.70">
    <property type="entry name" value="Aldolase class I"/>
    <property type="match status" value="1"/>
</dbReference>
<reference evidence="15 25" key="7">
    <citation type="submission" date="2018-10" db="EMBL/GenBank/DDBJ databases">
        <title>Brevibacterium genomes from Austrain hard cheese rinds.</title>
        <authorList>
            <person name="Anast J.M."/>
            <person name="Dzieciol M."/>
            <person name="Schultz D.L."/>
            <person name="Mann E."/>
            <person name="Wagner M."/>
            <person name="Schmitz-Esser S."/>
        </authorList>
    </citation>
    <scope>NUCLEOTIDE SEQUENCE [LARGE SCALE GENOMIC DNA]</scope>
    <source>
        <strain evidence="15 25">L261</strain>
    </source>
</reference>
<name>A0A1D7W610_BREAU</name>
<reference evidence="6" key="1">
    <citation type="submission" date="2016-09" db="EMBL/GenBank/DDBJ databases">
        <title>Complete Genome Sequence of Brevibacterium aurantiacum SMQ-1335.</title>
        <authorList>
            <person name="de Melo A.G."/>
            <person name="Labrie S.J."/>
            <person name="Dumaresq J."/>
            <person name="Roberts R.J."/>
            <person name="Tremblay D.M."/>
            <person name="Moineau S."/>
        </authorList>
    </citation>
    <scope>NUCLEOTIDE SEQUENCE</scope>
    <source>
        <strain evidence="6">SMQ-1335</strain>
    </source>
</reference>
<reference evidence="23 24" key="6">
    <citation type="submission" date="2017-12" db="EMBL/GenBank/DDBJ databases">
        <authorList>
            <person name="Levesque S."/>
        </authorList>
    </citation>
    <scope>NUCLEOTIDE SEQUENCE [LARGE SCALE GENOMIC DNA]</scope>
    <source>
        <strain evidence="7 24">SMQ-1417</strain>
        <strain evidence="8 23">SMQ-1420</strain>
    </source>
</reference>
<protein>
    <submittedName>
        <fullName evidence="6">4-hydroxy-tetrahydrodipicolinate synthase</fullName>
        <ecNumber evidence="6">4.3.3.7</ecNumber>
    </submittedName>
    <submittedName>
        <fullName evidence="7">Dihydrodipicolinate synthase family protein</fullName>
    </submittedName>
</protein>
<feature type="binding site" evidence="5">
    <location>
        <position position="54"/>
    </location>
    <ligand>
        <name>pyruvate</name>
        <dbReference type="ChEBI" id="CHEBI:15361"/>
    </ligand>
</feature>
<evidence type="ECO:0000313" key="6">
    <source>
        <dbReference type="EMBL" id="AOP54415.1"/>
    </source>
</evidence>
<evidence type="ECO:0000313" key="14">
    <source>
        <dbReference type="EMBL" id="SMX97977.1"/>
    </source>
</evidence>
<dbReference type="CDD" id="cd00408">
    <property type="entry name" value="DHDPS-like"/>
    <property type="match status" value="1"/>
</dbReference>
<dbReference type="GeneID" id="60907032"/>
<dbReference type="Pfam" id="PF00701">
    <property type="entry name" value="DHDPS"/>
    <property type="match status" value="1"/>
</dbReference>
<dbReference type="Proteomes" id="UP000282731">
    <property type="component" value="Chromosome"/>
</dbReference>
<accession>A0A2A3YS19</accession>
<dbReference type="Proteomes" id="UP000094793">
    <property type="component" value="Chromosome"/>
</dbReference>
<evidence type="ECO:0000313" key="21">
    <source>
        <dbReference type="Proteomes" id="UP000234327"/>
    </source>
</evidence>
<evidence type="ECO:0000256" key="1">
    <source>
        <dbReference type="ARBA" id="ARBA00007592"/>
    </source>
</evidence>
<evidence type="ECO:0000313" key="11">
    <source>
        <dbReference type="EMBL" id="PCC47857.1"/>
    </source>
</evidence>
<reference evidence="17 18" key="3">
    <citation type="journal article" date="2017" name="Elife">
        <title>Extensive horizontal gene transfer in cheese-associated bacteria.</title>
        <authorList>
            <person name="Bonham K.S."/>
            <person name="Wolfe B.E."/>
            <person name="Dutton R.J."/>
        </authorList>
    </citation>
    <scope>NUCLEOTIDE SEQUENCE [LARGE SCALE GENOMIC DNA]</scope>
    <source>
        <strain evidence="12 18">900_6</strain>
        <strain evidence="11 17">947_7</strain>
        <strain evidence="10 20">962_8</strain>
        <strain evidence="9 19">JB5</strain>
    </source>
</reference>
<dbReference type="EMBL" id="CP025334">
    <property type="protein sequence ID" value="AZT97986.1"/>
    <property type="molecule type" value="Genomic_DNA"/>
</dbReference>
<reference evidence="13 21" key="4">
    <citation type="submission" date="2017-03" db="EMBL/GenBank/DDBJ databases">
        <authorList>
            <person name="Afonso C.L."/>
            <person name="Miller P.J."/>
            <person name="Scott M.A."/>
            <person name="Spackman E."/>
            <person name="Goraichik I."/>
            <person name="Dimitrov K.M."/>
            <person name="Suarez D.L."/>
            <person name="Swayne D.E."/>
        </authorList>
    </citation>
    <scope>NUCLEOTIDE SEQUENCE [LARGE SCALE GENOMIC DNA]</scope>
    <source>
        <strain evidence="14">6</strain>
        <strain evidence="21">6(3)</strain>
        <strain evidence="13">ATCC 9175</strain>
    </source>
</reference>
<dbReference type="InterPro" id="IPR013785">
    <property type="entry name" value="Aldolase_TIM"/>
</dbReference>
<evidence type="ECO:0000313" key="13">
    <source>
        <dbReference type="EMBL" id="SMX91867.1"/>
    </source>
</evidence>
<evidence type="ECO:0000313" key="22">
    <source>
        <dbReference type="Proteomes" id="UP000234525"/>
    </source>
</evidence>
<proteinExistence type="inferred from homology"/>
<comment type="similarity">
    <text evidence="1 3">Belongs to the DapA family.</text>
</comment>
<dbReference type="OrthoDB" id="9778880at2"/>
<evidence type="ECO:0000313" key="17">
    <source>
        <dbReference type="Proteomes" id="UP000217564"/>
    </source>
</evidence>
<dbReference type="EMBL" id="FXZB01000020">
    <property type="protein sequence ID" value="SMX91867.1"/>
    <property type="molecule type" value="Genomic_DNA"/>
</dbReference>
<evidence type="ECO:0000313" key="7">
    <source>
        <dbReference type="EMBL" id="AZT95440.1"/>
    </source>
</evidence>
<evidence type="ECO:0000313" key="16">
    <source>
        <dbReference type="Proteomes" id="UP000094793"/>
    </source>
</evidence>
<dbReference type="eggNOG" id="COG0329">
    <property type="taxonomic scope" value="Bacteria"/>
</dbReference>
<dbReference type="PRINTS" id="PR00146">
    <property type="entry name" value="DHPICSNTHASE"/>
</dbReference>
<dbReference type="Proteomes" id="UP000217564">
    <property type="component" value="Unassembled WGS sequence"/>
</dbReference>
<dbReference type="RefSeq" id="WP_009882701.1">
    <property type="nucleotide sequence ID" value="NZ_AAGP01000009.1"/>
</dbReference>
<evidence type="ECO:0000313" key="15">
    <source>
        <dbReference type="EMBL" id="TGD38210.1"/>
    </source>
</evidence>
<reference evidence="22" key="5">
    <citation type="submission" date="2017-03" db="EMBL/GenBank/DDBJ databases">
        <authorList>
            <person name="Monnet C."/>
        </authorList>
    </citation>
    <scope>NUCLEOTIDE SEQUENCE [LARGE SCALE GENOMIC DNA]</scope>
    <source>
        <strain evidence="22">ATCC 9175</strain>
    </source>
</reference>
<dbReference type="PANTHER" id="PTHR12128">
    <property type="entry name" value="DIHYDRODIPICOLINATE SYNTHASE"/>
    <property type="match status" value="1"/>
</dbReference>
<dbReference type="Proteomes" id="UP000283000">
    <property type="component" value="Chromosome"/>
</dbReference>
<dbReference type="Proteomes" id="UP000218377">
    <property type="component" value="Unassembled WGS sequence"/>
</dbReference>
<dbReference type="EC" id="4.3.3.7" evidence="6"/>
<dbReference type="KEGG" id="blin:BLSMQ_2709"/>
<dbReference type="PANTHER" id="PTHR12128:SF66">
    <property type="entry name" value="4-HYDROXY-2-OXOGLUTARATE ALDOLASE, MITOCHONDRIAL"/>
    <property type="match status" value="1"/>
</dbReference>
<dbReference type="SUPFAM" id="SSF51569">
    <property type="entry name" value="Aldolase"/>
    <property type="match status" value="1"/>
</dbReference>
<dbReference type="EMBL" id="FXYZ01000019">
    <property type="protein sequence ID" value="SMX97977.1"/>
    <property type="molecule type" value="Genomic_DNA"/>
</dbReference>
<organism evidence="6 16">
    <name type="scientific">Brevibacterium aurantiacum</name>
    <dbReference type="NCBI Taxonomy" id="273384"/>
    <lineage>
        <taxon>Bacteria</taxon>
        <taxon>Bacillati</taxon>
        <taxon>Actinomycetota</taxon>
        <taxon>Actinomycetes</taxon>
        <taxon>Micrococcales</taxon>
        <taxon>Brevibacteriaceae</taxon>
        <taxon>Brevibacterium</taxon>
    </lineage>
</organism>
<evidence type="ECO:0000256" key="3">
    <source>
        <dbReference type="PIRNR" id="PIRNR001365"/>
    </source>
</evidence>
<sequence>MTDPNAPSPDLFTGLSAFPLTPISDEEIDEAAYAGLLQRLVAAGVDSITALGSTGSYVYLSTDERARVAQLTVEHAAGIPVFVGIGALRTRDVLANVAAAEAAGAQGLLLAPVSYQPLTEDDVFELFRTVTSATDLPVVVYDNPGTTHFTFTLDLYARLADLDGVASIKIPGQAMSPPDFTAHVERIRAATGNRVSIGISGDAFGASGLNAGCDAWYTAVGGTLPAPMLAITRAAQNGEADRALELSAELQPLWDLFAELGGSLRVTAAIAEHLGLVAPHSLPLPILGLTDDQKRKAAEVADTLHLD</sequence>
<evidence type="ECO:0000313" key="23">
    <source>
        <dbReference type="Proteomes" id="UP000282731"/>
    </source>
</evidence>
<dbReference type="GO" id="GO:0008840">
    <property type="term" value="F:4-hydroxy-tetrahydrodipicolinate synthase activity"/>
    <property type="evidence" value="ECO:0007669"/>
    <property type="project" value="UniProtKB-EC"/>
</dbReference>
<feature type="active site" description="Proton donor/acceptor" evidence="4">
    <location>
        <position position="141"/>
    </location>
</feature>
<evidence type="ECO:0000313" key="10">
    <source>
        <dbReference type="EMBL" id="PCC42106.1"/>
    </source>
</evidence>
<dbReference type="Proteomes" id="UP000234327">
    <property type="component" value="Unassembled WGS sequence"/>
</dbReference>
<evidence type="ECO:0000313" key="20">
    <source>
        <dbReference type="Proteomes" id="UP000218620"/>
    </source>
</evidence>
<gene>
    <name evidence="13" type="ORF">BAUR9175_02876</name>
    <name evidence="14" type="ORF">BAURA63_03231</name>
    <name evidence="6" type="ORF">BLSMQ_2709</name>
    <name evidence="12" type="ORF">CIK62_16960</name>
    <name evidence="11" type="ORF">CIK64_03100</name>
    <name evidence="10" type="ORF">CIK65_14230</name>
    <name evidence="9" type="ORF">CIK79_02425</name>
    <name evidence="7" type="ORF">CXR23_14320</name>
    <name evidence="8" type="ORF">CXR27_14010</name>
    <name evidence="15" type="ORF">EB834_11985</name>
</gene>
<evidence type="ECO:0000313" key="18">
    <source>
        <dbReference type="Proteomes" id="UP000217720"/>
    </source>
</evidence>
<evidence type="ECO:0000313" key="25">
    <source>
        <dbReference type="Proteomes" id="UP000297736"/>
    </source>
</evidence>
<evidence type="ECO:0000313" key="8">
    <source>
        <dbReference type="EMBL" id="AZT97986.1"/>
    </source>
</evidence>
<dbReference type="PATRIC" id="fig|1703.10.peg.2793"/>
<dbReference type="EMBL" id="RHFF01000011">
    <property type="protein sequence ID" value="TGD38210.1"/>
    <property type="molecule type" value="Genomic_DNA"/>
</dbReference>
<evidence type="ECO:0000313" key="12">
    <source>
        <dbReference type="EMBL" id="PCC48747.1"/>
    </source>
</evidence>
<dbReference type="InterPro" id="IPR002220">
    <property type="entry name" value="DapA-like"/>
</dbReference>
<dbReference type="EMBL" id="CP025330">
    <property type="protein sequence ID" value="AZT95440.1"/>
    <property type="molecule type" value="Genomic_DNA"/>
</dbReference>
<dbReference type="PIRSF" id="PIRSF001365">
    <property type="entry name" value="DHDPS"/>
    <property type="match status" value="1"/>
</dbReference>
<evidence type="ECO:0000256" key="2">
    <source>
        <dbReference type="ARBA" id="ARBA00023239"/>
    </source>
</evidence>
<feature type="active site" description="Schiff-base intermediate with substrate" evidence="4">
    <location>
        <position position="169"/>
    </location>
</feature>
<dbReference type="EMBL" id="NRGX01000001">
    <property type="protein sequence ID" value="PCC17255.1"/>
    <property type="molecule type" value="Genomic_DNA"/>
</dbReference>
<accession>A0A2H1JWH2</accession>
<dbReference type="Proteomes" id="UP000297736">
    <property type="component" value="Unassembled WGS sequence"/>
</dbReference>
<dbReference type="EMBL" id="CP017150">
    <property type="protein sequence ID" value="AOP54415.1"/>
    <property type="molecule type" value="Genomic_DNA"/>
</dbReference>
<evidence type="ECO:0000256" key="4">
    <source>
        <dbReference type="PIRSR" id="PIRSR001365-1"/>
    </source>
</evidence>
<keyword evidence="2 3" id="KW-0456">Lyase</keyword>
<reference evidence="23 24" key="8">
    <citation type="submission" date="2019-01" db="EMBL/GenBank/DDBJ databases">
        <title>Comparative genomic analysis of Brevibacterium aurantiacum sheds light on its evolution and its adaptation to smear-ripened cheeses.</title>
        <authorList>
            <person name="Moineau S."/>
        </authorList>
    </citation>
    <scope>NUCLEOTIDE SEQUENCE [LARGE SCALE GENOMIC DNA]</scope>
    <source>
        <strain evidence="7 24">SMQ-1417</strain>
        <strain evidence="8 23">SMQ-1420</strain>
    </source>
</reference>
<dbReference type="EMBL" id="NRGQ01000022">
    <property type="protein sequence ID" value="PCC42106.1"/>
    <property type="molecule type" value="Genomic_DNA"/>
</dbReference>
<dbReference type="EMBL" id="NRGP01000004">
    <property type="protein sequence ID" value="PCC47857.1"/>
    <property type="molecule type" value="Genomic_DNA"/>
</dbReference>
<accession>A0A1D7W610</accession>
<evidence type="ECO:0000313" key="24">
    <source>
        <dbReference type="Proteomes" id="UP000283000"/>
    </source>
</evidence>
<evidence type="ECO:0000256" key="5">
    <source>
        <dbReference type="PIRSR" id="PIRSR001365-2"/>
    </source>
</evidence>
<dbReference type="AlphaFoldDB" id="A0A1D7W610"/>
<evidence type="ECO:0000313" key="19">
    <source>
        <dbReference type="Proteomes" id="UP000218377"/>
    </source>
</evidence>
<dbReference type="Proteomes" id="UP000218620">
    <property type="component" value="Unassembled WGS sequence"/>
</dbReference>
<evidence type="ECO:0000313" key="9">
    <source>
        <dbReference type="EMBL" id="PCC17255.1"/>
    </source>
</evidence>
<dbReference type="EMBL" id="NRGO01000027">
    <property type="protein sequence ID" value="PCC48747.1"/>
    <property type="molecule type" value="Genomic_DNA"/>
</dbReference>
<dbReference type="Proteomes" id="UP000234525">
    <property type="component" value="Unassembled WGS sequence"/>
</dbReference>
<dbReference type="SMART" id="SM01130">
    <property type="entry name" value="DHDPS"/>
    <property type="match status" value="1"/>
</dbReference>
<dbReference type="Proteomes" id="UP000217720">
    <property type="component" value="Unassembled WGS sequence"/>
</dbReference>
<keyword evidence="22" id="KW-1185">Reference proteome</keyword>
<reference evidence="16" key="2">
    <citation type="submission" date="2016-09" db="EMBL/GenBank/DDBJ databases">
        <title>Complete Genome Sequence of Brevibacterium linens SMQ-1335.</title>
        <authorList>
            <person name="de Melo A.G."/>
            <person name="Labrie S.J."/>
            <person name="Dumaresq J."/>
            <person name="Roberts R.J."/>
            <person name="Tremblay D.M."/>
            <person name="Moineau S."/>
        </authorList>
    </citation>
    <scope>NUCLEOTIDE SEQUENCE [LARGE SCALE GENOMIC DNA]</scope>
    <source>
        <strain evidence="16">SMQ-1335</strain>
    </source>
</reference>